<evidence type="ECO:0000256" key="3">
    <source>
        <dbReference type="ARBA" id="ARBA00005254"/>
    </source>
</evidence>
<keyword evidence="5" id="KW-0007">Acetylation</keyword>
<proteinExistence type="inferred from homology"/>
<dbReference type="InterPro" id="IPR045002">
    <property type="entry name" value="Ech1-like"/>
</dbReference>
<dbReference type="FunFam" id="3.90.226.10:FF:000024">
    <property type="entry name" value="Delta3,5-delta2,4-dienoyl-CoA isomerase"/>
    <property type="match status" value="1"/>
</dbReference>
<dbReference type="GO" id="GO:0005777">
    <property type="term" value="C:peroxisome"/>
    <property type="evidence" value="ECO:0007669"/>
    <property type="project" value="UniProtKB-SubCell"/>
</dbReference>
<dbReference type="Gene3D" id="1.10.12.10">
    <property type="entry name" value="Lyase 2-enoyl-coa Hydratase, Chain A, domain 2"/>
    <property type="match status" value="1"/>
</dbReference>
<dbReference type="InterPro" id="IPR014748">
    <property type="entry name" value="Enoyl-CoA_hydra_C"/>
</dbReference>
<comment type="function">
    <text evidence="11">Isomerization of 3-trans,5-cis-dienoyl-CoA to 2-trans,4-trans-dienoyl-CoA.</text>
</comment>
<dbReference type="PANTHER" id="PTHR43149:SF2">
    <property type="entry name" value="DELTA(3,5)-DELTA(2,4)-DIENOYL-COA ISOMERASE, MITOCHONDRIAL"/>
    <property type="match status" value="1"/>
</dbReference>
<dbReference type="Gene3D" id="3.90.226.10">
    <property type="entry name" value="2-enoyl-CoA Hydratase, Chain A, domain 1"/>
    <property type="match status" value="1"/>
</dbReference>
<dbReference type="Pfam" id="PF00378">
    <property type="entry name" value="ECH_1"/>
    <property type="match status" value="1"/>
</dbReference>
<comment type="catalytic activity">
    <reaction evidence="10">
        <text>(3E,5Z,8Z,11Z,14Z)-eicosapentaenoyl-CoA = (2E,4E,8Z,11Z,14Z)-eicosapentaenoyl-CoA</text>
        <dbReference type="Rhea" id="RHEA:45224"/>
        <dbReference type="ChEBI" id="CHEBI:85090"/>
        <dbReference type="ChEBI" id="CHEBI:85091"/>
    </reaction>
</comment>
<dbReference type="FunFam" id="1.10.12.10:FF:000004">
    <property type="entry name" value="Delta3,5-delta2,4-dienoyl-CoA isomerase"/>
    <property type="match status" value="1"/>
</dbReference>
<evidence type="ECO:0000256" key="9">
    <source>
        <dbReference type="ARBA" id="ARBA00051408"/>
    </source>
</evidence>
<dbReference type="InterPro" id="IPR029045">
    <property type="entry name" value="ClpP/crotonase-like_dom_sf"/>
</dbReference>
<comment type="pathway">
    <text evidence="2">Lipid metabolism; fatty acid beta-oxidation.</text>
</comment>
<dbReference type="InterPro" id="IPR001753">
    <property type="entry name" value="Enoyl-CoA_hydra/iso"/>
</dbReference>
<evidence type="ECO:0000256" key="1">
    <source>
        <dbReference type="ARBA" id="ARBA00004275"/>
    </source>
</evidence>
<evidence type="ECO:0000313" key="13">
    <source>
        <dbReference type="EMBL" id="KAK0400892.1"/>
    </source>
</evidence>
<name>A0AA39LKQ0_9BILA</name>
<dbReference type="AlphaFoldDB" id="A0AA39LKQ0"/>
<dbReference type="CDD" id="cd06558">
    <property type="entry name" value="crotonase-like"/>
    <property type="match status" value="1"/>
</dbReference>
<comment type="similarity">
    <text evidence="3">Belongs to the enoyl-CoA hydratase/isomerase family.</text>
</comment>
<evidence type="ECO:0000256" key="4">
    <source>
        <dbReference type="ARBA" id="ARBA00022832"/>
    </source>
</evidence>
<gene>
    <name evidence="13" type="ORF">QR680_015505</name>
</gene>
<protein>
    <recommendedName>
        <fullName evidence="12">Delta(3,5)-Delta(2,4)-dienoyl-CoA isomerase, mitochondrial</fullName>
    </recommendedName>
</protein>
<evidence type="ECO:0000256" key="7">
    <source>
        <dbReference type="ARBA" id="ARBA00023140"/>
    </source>
</evidence>
<comment type="catalytic activity">
    <reaction evidence="9">
        <text>(3E,5Z)-octadienoyl-CoA = (2E,4E)-octadienoyl-CoA</text>
        <dbReference type="Rhea" id="RHEA:45244"/>
        <dbReference type="ChEBI" id="CHEBI:62243"/>
        <dbReference type="ChEBI" id="CHEBI:85108"/>
    </reaction>
</comment>
<evidence type="ECO:0000256" key="5">
    <source>
        <dbReference type="ARBA" id="ARBA00022990"/>
    </source>
</evidence>
<evidence type="ECO:0000256" key="6">
    <source>
        <dbReference type="ARBA" id="ARBA00023098"/>
    </source>
</evidence>
<evidence type="ECO:0000313" key="14">
    <source>
        <dbReference type="Proteomes" id="UP001175271"/>
    </source>
</evidence>
<dbReference type="GO" id="GO:0051750">
    <property type="term" value="F:delta(3,5)-delta(2,4)-dienoyl-CoA isomerase activity"/>
    <property type="evidence" value="ECO:0007669"/>
    <property type="project" value="TreeGrafter"/>
</dbReference>
<reference evidence="13" key="1">
    <citation type="submission" date="2023-06" db="EMBL/GenBank/DDBJ databases">
        <title>Genomic analysis of the entomopathogenic nematode Steinernema hermaphroditum.</title>
        <authorList>
            <person name="Schwarz E.M."/>
            <person name="Heppert J.K."/>
            <person name="Baniya A."/>
            <person name="Schwartz H.T."/>
            <person name="Tan C.-H."/>
            <person name="Antoshechkin I."/>
            <person name="Sternberg P.W."/>
            <person name="Goodrich-Blair H."/>
            <person name="Dillman A.R."/>
        </authorList>
    </citation>
    <scope>NUCLEOTIDE SEQUENCE</scope>
    <source>
        <strain evidence="13">PS9179</strain>
        <tissue evidence="13">Whole animal</tissue>
    </source>
</reference>
<evidence type="ECO:0000256" key="12">
    <source>
        <dbReference type="ARBA" id="ARBA00071021"/>
    </source>
</evidence>
<sequence>MAPTGCKQCPWHCVFFMNKTILASSQGLLQFHTRTVSTVPKCKYIEVTSPSDYIFHVQLNRPERRNAFTFEIFKEMRSVFDHLSTYLKCRSIVLSGAGKSFCAGLDLQEGVQGIMAIIQDPDMDVARKARALREAVGTAQESFSSPEKCAKPVIGAIHSHCVGAGINLIGSCDIRYASNDASFSIREVDIGIAADVGILNRINKLVGNDSLTRELAFTARDLNASQALQYGLVSRVFDTKEACLDASIELAKEIATKSPIAVQGSKLALNYARDHNTDDSLNFLLTWQMSQLQSEDLIKSAMAAMSKKKAEFKDV</sequence>
<dbReference type="GO" id="GO:0006631">
    <property type="term" value="P:fatty acid metabolic process"/>
    <property type="evidence" value="ECO:0007669"/>
    <property type="project" value="UniProtKB-KW"/>
</dbReference>
<evidence type="ECO:0000256" key="2">
    <source>
        <dbReference type="ARBA" id="ARBA00005005"/>
    </source>
</evidence>
<dbReference type="Proteomes" id="UP001175271">
    <property type="component" value="Unassembled WGS sequence"/>
</dbReference>
<comment type="subcellular location">
    <subcellularLocation>
        <location evidence="1">Peroxisome</location>
    </subcellularLocation>
</comment>
<dbReference type="GO" id="GO:0005739">
    <property type="term" value="C:mitochondrion"/>
    <property type="evidence" value="ECO:0007669"/>
    <property type="project" value="TreeGrafter"/>
</dbReference>
<evidence type="ECO:0000256" key="11">
    <source>
        <dbReference type="ARBA" id="ARBA00055786"/>
    </source>
</evidence>
<organism evidence="13 14">
    <name type="scientific">Steinernema hermaphroditum</name>
    <dbReference type="NCBI Taxonomy" id="289476"/>
    <lineage>
        <taxon>Eukaryota</taxon>
        <taxon>Metazoa</taxon>
        <taxon>Ecdysozoa</taxon>
        <taxon>Nematoda</taxon>
        <taxon>Chromadorea</taxon>
        <taxon>Rhabditida</taxon>
        <taxon>Tylenchina</taxon>
        <taxon>Panagrolaimomorpha</taxon>
        <taxon>Strongyloidoidea</taxon>
        <taxon>Steinernematidae</taxon>
        <taxon>Steinernema</taxon>
    </lineage>
</organism>
<keyword evidence="14" id="KW-1185">Reference proteome</keyword>
<keyword evidence="6" id="KW-0443">Lipid metabolism</keyword>
<keyword evidence="4" id="KW-0276">Fatty acid metabolism</keyword>
<evidence type="ECO:0000256" key="8">
    <source>
        <dbReference type="ARBA" id="ARBA00023235"/>
    </source>
</evidence>
<keyword evidence="8" id="KW-0413">Isomerase</keyword>
<comment type="caution">
    <text evidence="13">The sequence shown here is derived from an EMBL/GenBank/DDBJ whole genome shotgun (WGS) entry which is preliminary data.</text>
</comment>
<dbReference type="EMBL" id="JAUCMV010000004">
    <property type="protein sequence ID" value="KAK0400892.1"/>
    <property type="molecule type" value="Genomic_DNA"/>
</dbReference>
<accession>A0AA39LKQ0</accession>
<evidence type="ECO:0000256" key="10">
    <source>
        <dbReference type="ARBA" id="ARBA00052809"/>
    </source>
</evidence>
<dbReference type="SUPFAM" id="SSF52096">
    <property type="entry name" value="ClpP/crotonase"/>
    <property type="match status" value="1"/>
</dbReference>
<dbReference type="PANTHER" id="PTHR43149">
    <property type="entry name" value="ENOYL-COA HYDRATASE"/>
    <property type="match status" value="1"/>
</dbReference>
<keyword evidence="7" id="KW-0576">Peroxisome</keyword>